<evidence type="ECO:0000259" key="3">
    <source>
        <dbReference type="Pfam" id="PF07811"/>
    </source>
</evidence>
<keyword evidence="2" id="KW-0812">Transmembrane</keyword>
<protein>
    <recommendedName>
        <fullName evidence="3">TadE-like domain-containing protein</fullName>
    </recommendedName>
</protein>
<dbReference type="AlphaFoldDB" id="W5IGP1"/>
<dbReference type="HOGENOM" id="CLU_116311_3_0_11"/>
<evidence type="ECO:0000256" key="1">
    <source>
        <dbReference type="SAM" id="MobiDB-lite"/>
    </source>
</evidence>
<evidence type="ECO:0000256" key="2">
    <source>
        <dbReference type="SAM" id="Phobius"/>
    </source>
</evidence>
<sequence length="116" mass="12200">MTAEFAIVIPAVIVVAMLILSLTSLVVSRVQCQDAAREGARTAQTLQSSGTLSTQGRQSITAAAKRHSGPYGEVSISESAQTVRVEVACPIGQGPLHVFPAKVHANAYAVKIQEEQ</sequence>
<name>W5IGP1_SCAIO</name>
<evidence type="ECO:0000313" key="4">
    <source>
        <dbReference type="EMBL" id="EFG25990.2"/>
    </source>
</evidence>
<dbReference type="RefSeq" id="WP_115672853.1">
    <property type="nucleotide sequence ID" value="NZ_GG770226.1"/>
</dbReference>
<keyword evidence="2" id="KW-0472">Membrane</keyword>
<feature type="compositionally biased region" description="Polar residues" evidence="1">
    <location>
        <begin position="43"/>
        <end position="61"/>
    </location>
</feature>
<gene>
    <name evidence="4" type="ORF">HMPREF9020_01059</name>
</gene>
<dbReference type="EMBL" id="ADCX01000007">
    <property type="protein sequence ID" value="EFG25990.2"/>
    <property type="molecule type" value="Genomic_DNA"/>
</dbReference>
<dbReference type="Pfam" id="PF07811">
    <property type="entry name" value="TadE"/>
    <property type="match status" value="1"/>
</dbReference>
<dbReference type="NCBIfam" id="NF041390">
    <property type="entry name" value="TadE_Rv3655c"/>
    <property type="match status" value="1"/>
</dbReference>
<feature type="transmembrane region" description="Helical" evidence="2">
    <location>
        <begin position="6"/>
        <end position="27"/>
    </location>
</feature>
<dbReference type="InterPro" id="IPR049790">
    <property type="entry name" value="Rv3655c/TadE"/>
</dbReference>
<dbReference type="Proteomes" id="UP000005777">
    <property type="component" value="Unassembled WGS sequence"/>
</dbReference>
<accession>W5IGP1</accession>
<evidence type="ECO:0000313" key="5">
    <source>
        <dbReference type="Proteomes" id="UP000005777"/>
    </source>
</evidence>
<keyword evidence="2" id="KW-1133">Transmembrane helix</keyword>
<reference evidence="4 5" key="1">
    <citation type="submission" date="2012-01" db="EMBL/GenBank/DDBJ databases">
        <title>The Genome Sequence of Scardovia inopinata F0304.</title>
        <authorList>
            <consortium name="The Broad Institute Genome Sequencing Platform"/>
            <person name="Earl A."/>
            <person name="Ward D."/>
            <person name="Feldgarden M."/>
            <person name="Gevers D."/>
            <person name="Izard J."/>
            <person name="Baranova O.V."/>
            <person name="Blanton J.M."/>
            <person name="Tanner A.C."/>
            <person name="Dewhirst F.E."/>
            <person name="Young S.K."/>
            <person name="Zeng Q."/>
            <person name="Gargeya S."/>
            <person name="Fitzgerald M."/>
            <person name="Haas B."/>
            <person name="Abouelleil A."/>
            <person name="Alvarado L."/>
            <person name="Arachchi H.M."/>
            <person name="Berlin A."/>
            <person name="Chapman S.B."/>
            <person name="Gearin G."/>
            <person name="Goldberg J."/>
            <person name="Griggs A."/>
            <person name="Gujja S."/>
            <person name="Hansen M."/>
            <person name="Heiman D."/>
            <person name="Howarth C."/>
            <person name="Larimer J."/>
            <person name="Lui A."/>
            <person name="MacDonald P.J."/>
            <person name="McCowen C."/>
            <person name="Montmayeur A."/>
            <person name="Murphy C."/>
            <person name="Neiman D."/>
            <person name="Pearson M."/>
            <person name="Priest M."/>
            <person name="Roberts A."/>
            <person name="Saif S."/>
            <person name="Shea T."/>
            <person name="Sisk P."/>
            <person name="Stolte C."/>
            <person name="Sykes S."/>
            <person name="Wortman J."/>
            <person name="Nusbaum C."/>
            <person name="Birren B."/>
        </authorList>
    </citation>
    <scope>NUCLEOTIDE SEQUENCE [LARGE SCALE GENOMIC DNA]</scope>
    <source>
        <strain evidence="4 5">F0304</strain>
    </source>
</reference>
<comment type="caution">
    <text evidence="4">The sequence shown here is derived from an EMBL/GenBank/DDBJ whole genome shotgun (WGS) entry which is preliminary data.</text>
</comment>
<keyword evidence="5" id="KW-1185">Reference proteome</keyword>
<dbReference type="InterPro" id="IPR012495">
    <property type="entry name" value="TadE-like_dom"/>
</dbReference>
<organism evidence="4 5">
    <name type="scientific">Scardovia inopinata F0304</name>
    <dbReference type="NCBI Taxonomy" id="641146"/>
    <lineage>
        <taxon>Bacteria</taxon>
        <taxon>Bacillati</taxon>
        <taxon>Actinomycetota</taxon>
        <taxon>Actinomycetes</taxon>
        <taxon>Bifidobacteriales</taxon>
        <taxon>Bifidobacteriaceae</taxon>
        <taxon>Scardovia</taxon>
    </lineage>
</organism>
<feature type="domain" description="TadE-like" evidence="3">
    <location>
        <begin position="2"/>
        <end position="41"/>
    </location>
</feature>
<proteinExistence type="predicted"/>
<feature type="region of interest" description="Disordered" evidence="1">
    <location>
        <begin position="43"/>
        <end position="66"/>
    </location>
</feature>